<dbReference type="RefSeq" id="WP_205104848.1">
    <property type="nucleotide sequence ID" value="NZ_JACJJC010000134.1"/>
</dbReference>
<dbReference type="PANTHER" id="PTHR33055">
    <property type="entry name" value="TRANSPOSASE FOR INSERTION SEQUENCE ELEMENT IS1111A"/>
    <property type="match status" value="1"/>
</dbReference>
<comment type="caution">
    <text evidence="2">The sequence shown here is derived from an EMBL/GenBank/DDBJ whole genome shotgun (WGS) entry which is preliminary data.</text>
</comment>
<reference evidence="2 3" key="1">
    <citation type="journal article" date="2021" name="Sci. Rep.">
        <title>The distribution of antibiotic resistance genes in chicken gut microbiota commensals.</title>
        <authorList>
            <person name="Juricova H."/>
            <person name="Matiasovicova J."/>
            <person name="Kubasova T."/>
            <person name="Cejkova D."/>
            <person name="Rychlik I."/>
        </authorList>
    </citation>
    <scope>NUCLEOTIDE SEQUENCE [LARGE SCALE GENOMIC DNA]</scope>
    <source>
        <strain evidence="2 3">An829</strain>
    </source>
</reference>
<dbReference type="Proteomes" id="UP000715095">
    <property type="component" value="Unassembled WGS sequence"/>
</dbReference>
<dbReference type="InterPro" id="IPR047650">
    <property type="entry name" value="Transpos_IS110"/>
</dbReference>
<keyword evidence="3" id="KW-1185">Reference proteome</keyword>
<dbReference type="InterPro" id="IPR002525">
    <property type="entry name" value="Transp_IS110-like_N"/>
</dbReference>
<dbReference type="Pfam" id="PF01548">
    <property type="entry name" value="DEDD_Tnp_IS110"/>
    <property type="match status" value="1"/>
</dbReference>
<organism evidence="2 3">
    <name type="scientific">Sutterella massiliensis</name>
    <dbReference type="NCBI Taxonomy" id="1816689"/>
    <lineage>
        <taxon>Bacteria</taxon>
        <taxon>Pseudomonadati</taxon>
        <taxon>Pseudomonadota</taxon>
        <taxon>Betaproteobacteria</taxon>
        <taxon>Burkholderiales</taxon>
        <taxon>Sutterellaceae</taxon>
        <taxon>Sutterella</taxon>
    </lineage>
</organism>
<sequence length="218" mass="23797">MSKKNTLVALDPSISYAVIGLDLAKADVAVAAVPCSDDEIGLIDRMDYESLYEQAAKLEPTLFAMEPCCGYSTIALRLESLGHQVKVISGNAVKHWVATHRSSQKTDLNDATALAKLALNDSELRPIRVKNLSECRIASIQASRRQLSTQATATLVCFKSLCQSWGVVIPKGSKSIKKLTDTVDANVELLGIDVANTFKRLLENYKRLNAEINAMDKT</sequence>
<accession>A0ABS2DWL7</accession>
<name>A0ABS2DWL7_9BURK</name>
<evidence type="ECO:0000313" key="3">
    <source>
        <dbReference type="Proteomes" id="UP000715095"/>
    </source>
</evidence>
<feature type="domain" description="Transposase IS110-like N-terminal" evidence="1">
    <location>
        <begin position="19"/>
        <end position="155"/>
    </location>
</feature>
<proteinExistence type="predicted"/>
<protein>
    <submittedName>
        <fullName evidence="2">Transposase</fullName>
    </submittedName>
</protein>
<dbReference type="PANTHER" id="PTHR33055:SF3">
    <property type="entry name" value="PUTATIVE TRANSPOSASE FOR IS117-RELATED"/>
    <property type="match status" value="1"/>
</dbReference>
<gene>
    <name evidence="2" type="ORF">H6A60_11700</name>
</gene>
<evidence type="ECO:0000313" key="2">
    <source>
        <dbReference type="EMBL" id="MBM6705128.1"/>
    </source>
</evidence>
<dbReference type="EMBL" id="JACJJC010000134">
    <property type="protein sequence ID" value="MBM6705128.1"/>
    <property type="molecule type" value="Genomic_DNA"/>
</dbReference>
<feature type="non-terminal residue" evidence="2">
    <location>
        <position position="218"/>
    </location>
</feature>
<evidence type="ECO:0000259" key="1">
    <source>
        <dbReference type="Pfam" id="PF01548"/>
    </source>
</evidence>